<name>A0A7Y3WIW8_9HYPH</name>
<organism evidence="3 4">
    <name type="scientific">Rhizobium sophorae</name>
    <dbReference type="NCBI Taxonomy" id="1535242"/>
    <lineage>
        <taxon>Bacteria</taxon>
        <taxon>Pseudomonadati</taxon>
        <taxon>Pseudomonadota</taxon>
        <taxon>Alphaproteobacteria</taxon>
        <taxon>Hyphomicrobiales</taxon>
        <taxon>Rhizobiaceae</taxon>
        <taxon>Rhizobium/Agrobacterium group</taxon>
        <taxon>Rhizobium</taxon>
    </lineage>
</organism>
<sequence>MTGFGCYRAAGPTSLGPTTAEAEERVRRFGPNSLSDESREGMLADFARQFKSPLVLVFGALQHYHREMDTRKEATRMSLARSPH</sequence>
<evidence type="ECO:0000313" key="3">
    <source>
        <dbReference type="EMBL" id="NNU41668.1"/>
    </source>
</evidence>
<feature type="region of interest" description="Disordered" evidence="1">
    <location>
        <begin position="1"/>
        <end position="34"/>
    </location>
</feature>
<dbReference type="RefSeq" id="WP_168309419.1">
    <property type="nucleotide sequence ID" value="NZ_JABFCN010000070.1"/>
</dbReference>
<protein>
    <recommendedName>
        <fullName evidence="2">Cation-transporting P-type ATPase N-terminal domain-containing protein</fullName>
    </recommendedName>
</protein>
<reference evidence="3 4" key="1">
    <citation type="submission" date="2020-02" db="EMBL/GenBank/DDBJ databases">
        <authorList>
            <person name="Sun Q."/>
        </authorList>
    </citation>
    <scope>NUCLEOTIDE SEQUENCE [LARGE SCALE GENOMIC DNA]</scope>
    <source>
        <strain evidence="3 4">CCBAU 03386</strain>
    </source>
</reference>
<feature type="domain" description="Cation-transporting P-type ATPase N-terminal" evidence="2">
    <location>
        <begin position="18"/>
        <end position="57"/>
    </location>
</feature>
<evidence type="ECO:0000259" key="2">
    <source>
        <dbReference type="Pfam" id="PF00690"/>
    </source>
</evidence>
<dbReference type="Proteomes" id="UP000519972">
    <property type="component" value="Unassembled WGS sequence"/>
</dbReference>
<evidence type="ECO:0000313" key="4">
    <source>
        <dbReference type="Proteomes" id="UP000519972"/>
    </source>
</evidence>
<dbReference type="Pfam" id="PF00690">
    <property type="entry name" value="Cation_ATPase_N"/>
    <property type="match status" value="1"/>
</dbReference>
<comment type="caution">
    <text evidence="3">The sequence shown here is derived from an EMBL/GenBank/DDBJ whole genome shotgun (WGS) entry which is preliminary data.</text>
</comment>
<evidence type="ECO:0000256" key="1">
    <source>
        <dbReference type="SAM" id="MobiDB-lite"/>
    </source>
</evidence>
<dbReference type="AlphaFoldDB" id="A0A7Y3WIW8"/>
<keyword evidence="4" id="KW-1185">Reference proteome</keyword>
<dbReference type="EMBL" id="JABFCN010000070">
    <property type="protein sequence ID" value="NNU41668.1"/>
    <property type="molecule type" value="Genomic_DNA"/>
</dbReference>
<dbReference type="SUPFAM" id="SSF81665">
    <property type="entry name" value="Calcium ATPase, transmembrane domain M"/>
    <property type="match status" value="1"/>
</dbReference>
<dbReference type="InterPro" id="IPR023298">
    <property type="entry name" value="ATPase_P-typ_TM_dom_sf"/>
</dbReference>
<accession>A0A7Y3WIW8</accession>
<gene>
    <name evidence="3" type="ORF">G9X64_35335</name>
</gene>
<dbReference type="InterPro" id="IPR004014">
    <property type="entry name" value="ATPase_P-typ_cation-transptr_N"/>
</dbReference>
<proteinExistence type="predicted"/>